<evidence type="ECO:0000313" key="1">
    <source>
        <dbReference type="EMBL" id="VFU18283.1"/>
    </source>
</evidence>
<dbReference type="NCBIfam" id="TIGR03157">
    <property type="entry name" value="cas_Csc2"/>
    <property type="match status" value="1"/>
</dbReference>
<dbReference type="EMBL" id="CAADRN010000339">
    <property type="protein sequence ID" value="VFU18283.1"/>
    <property type="molecule type" value="Genomic_DNA"/>
</dbReference>
<dbReference type="Pfam" id="PF18320">
    <property type="entry name" value="Csc2"/>
    <property type="match status" value="1"/>
</dbReference>
<protein>
    <submittedName>
        <fullName evidence="1">Type I-D CRISPR-associated protein Cas7/Csc2</fullName>
    </submittedName>
</protein>
<reference evidence="1" key="1">
    <citation type="submission" date="2019-03" db="EMBL/GenBank/DDBJ databases">
        <authorList>
            <person name="Hao L."/>
        </authorList>
    </citation>
    <scope>NUCLEOTIDE SEQUENCE</scope>
</reference>
<organism evidence="1">
    <name type="scientific">anaerobic digester metagenome</name>
    <dbReference type="NCBI Taxonomy" id="1263854"/>
    <lineage>
        <taxon>unclassified sequences</taxon>
        <taxon>metagenomes</taxon>
        <taxon>ecological metagenomes</taxon>
    </lineage>
</organism>
<name>A0A485M7A3_9ZZZZ</name>
<gene>
    <name evidence="1" type="ORF">SCFA_4030002</name>
</gene>
<sequence>MKIIEPYLVDKPYPLIGAKTIQLIVMREILDYTVLRTEEDRQLNTVYTPLSVKEDKPTRRVAFLATKQKAAESRQLEQLLRTAAEEGGLSIPECYLKDKLCMKCPRCGLYGATSTESGQSDRANIKHRIEYSTAFSLLPYENIATVTTFNAINDRNITTGQALGSRYAVAPATLFPSIVTLKSVTWIELVLAVKTLLACKSYGAESRIGGDVRNTIIGVIAGWEEVITSLELTLELYDRRNNNTPANIAEFIKKDYVPKAGNPDRVIVLEEEQTDELIKGLVNTALDKGLLEKAYKDIKDYRSMQIG</sequence>
<dbReference type="AlphaFoldDB" id="A0A485M7A3"/>
<proteinExistence type="predicted"/>
<accession>A0A485M7A3</accession>
<dbReference type="InterPro" id="IPR017574">
    <property type="entry name" value="CRISPR-assoc_prot_Cas7/Csc2"/>
</dbReference>